<keyword evidence="2" id="KW-0812">Transmembrane</keyword>
<dbReference type="InterPro" id="IPR052955">
    <property type="entry name" value="UPF0703_membrane_permease"/>
</dbReference>
<accession>A0A1M5VGI8</accession>
<feature type="domain" description="DUF1980" evidence="4">
    <location>
        <begin position="187"/>
        <end position="316"/>
    </location>
</feature>
<protein>
    <submittedName>
        <fullName evidence="5">Putative membrane protein</fullName>
    </submittedName>
</protein>
<feature type="region of interest" description="Disordered" evidence="1">
    <location>
        <begin position="153"/>
        <end position="177"/>
    </location>
</feature>
<sequence>MRTVKRMLNPQVFLELSCSLVFAVLMLYLLLSGRYQMYVTPKMVPYFYFTSAVMLVWTVAGCFRLGRRQHRIRAAHCLVLAVPIILLLLPHTALGTADLSAGYVSANAFAGKSAGVSAKTPALSPSPPAVSPSVDLPAAGSDVPEINITTPAASADAAPSDTPAVPPQDNAPAAAQAPLQDEATAGLAGLDVKNKKITVSDDDFGAWMYEFYDNMDQYAGYQISIKGFVFKDPNQMKANEFVPARLMMSCCVADLSPCGLLCQYDKASTLEEDSWVTVEGTLHKAQITYDGQTIDDIQITVTKITPAEKVDGYIYPNY</sequence>
<evidence type="ECO:0000256" key="2">
    <source>
        <dbReference type="SAM" id="Phobius"/>
    </source>
</evidence>
<evidence type="ECO:0000259" key="3">
    <source>
        <dbReference type="Pfam" id="PF09323"/>
    </source>
</evidence>
<evidence type="ECO:0000313" key="6">
    <source>
        <dbReference type="Proteomes" id="UP000183995"/>
    </source>
</evidence>
<dbReference type="InterPro" id="IPR015402">
    <property type="entry name" value="DUF1980"/>
</dbReference>
<organism evidence="5 6">
    <name type="scientific">Sporobacter termitidis DSM 10068</name>
    <dbReference type="NCBI Taxonomy" id="1123282"/>
    <lineage>
        <taxon>Bacteria</taxon>
        <taxon>Bacillati</taxon>
        <taxon>Bacillota</taxon>
        <taxon>Clostridia</taxon>
        <taxon>Eubacteriales</taxon>
        <taxon>Oscillospiraceae</taxon>
        <taxon>Sporobacter</taxon>
    </lineage>
</organism>
<dbReference type="RefSeq" id="WP_073076385.1">
    <property type="nucleotide sequence ID" value="NZ_FQXV01000002.1"/>
</dbReference>
<feature type="transmembrane region" description="Helical" evidence="2">
    <location>
        <begin position="43"/>
        <end position="63"/>
    </location>
</feature>
<dbReference type="Pfam" id="PF09323">
    <property type="entry name" value="DUF1980"/>
    <property type="match status" value="1"/>
</dbReference>
<evidence type="ECO:0000313" key="5">
    <source>
        <dbReference type="EMBL" id="SHH74357.1"/>
    </source>
</evidence>
<feature type="transmembrane region" description="Helical" evidence="2">
    <location>
        <begin position="75"/>
        <end position="94"/>
    </location>
</feature>
<keyword evidence="2" id="KW-1133">Transmembrane helix</keyword>
<dbReference type="InterPro" id="IPR048493">
    <property type="entry name" value="DUF1980_N"/>
</dbReference>
<dbReference type="AlphaFoldDB" id="A0A1M5VGI8"/>
<gene>
    <name evidence="5" type="ORF">SAMN02745823_00818</name>
</gene>
<evidence type="ECO:0000259" key="4">
    <source>
        <dbReference type="Pfam" id="PF21537"/>
    </source>
</evidence>
<dbReference type="PANTHER" id="PTHR40047:SF1">
    <property type="entry name" value="UPF0703 PROTEIN YCGQ"/>
    <property type="match status" value="1"/>
</dbReference>
<dbReference type="STRING" id="1123282.SAMN02745823_00818"/>
<feature type="transmembrane region" description="Helical" evidence="2">
    <location>
        <begin position="12"/>
        <end position="31"/>
    </location>
</feature>
<dbReference type="NCBIfam" id="TIGR03943">
    <property type="entry name" value="TIGR03943 family putative permease subunit"/>
    <property type="match status" value="1"/>
</dbReference>
<evidence type="ECO:0000256" key="1">
    <source>
        <dbReference type="SAM" id="MobiDB-lite"/>
    </source>
</evidence>
<keyword evidence="6" id="KW-1185">Reference proteome</keyword>
<keyword evidence="2" id="KW-0472">Membrane</keyword>
<dbReference type="Pfam" id="PF21537">
    <property type="entry name" value="DUF1980_C"/>
    <property type="match status" value="1"/>
</dbReference>
<reference evidence="5 6" key="1">
    <citation type="submission" date="2016-11" db="EMBL/GenBank/DDBJ databases">
        <authorList>
            <person name="Jaros S."/>
            <person name="Januszkiewicz K."/>
            <person name="Wedrychowicz H."/>
        </authorList>
    </citation>
    <scope>NUCLEOTIDE SEQUENCE [LARGE SCALE GENOMIC DNA]</scope>
    <source>
        <strain evidence="5 6">DSM 10068</strain>
    </source>
</reference>
<name>A0A1M5VGI8_9FIRM</name>
<dbReference type="InterPro" id="IPR048447">
    <property type="entry name" value="DUF1980_C"/>
</dbReference>
<feature type="domain" description="DUF1980" evidence="3">
    <location>
        <begin position="16"/>
        <end position="97"/>
    </location>
</feature>
<dbReference type="PANTHER" id="PTHR40047">
    <property type="entry name" value="UPF0703 PROTEIN YCGQ"/>
    <property type="match status" value="1"/>
</dbReference>
<proteinExistence type="predicted"/>
<dbReference type="EMBL" id="FQXV01000002">
    <property type="protein sequence ID" value="SHH74357.1"/>
    <property type="molecule type" value="Genomic_DNA"/>
</dbReference>
<dbReference type="Proteomes" id="UP000183995">
    <property type="component" value="Unassembled WGS sequence"/>
</dbReference>
<dbReference type="OrthoDB" id="9770408at2"/>